<reference evidence="2 3" key="1">
    <citation type="submission" date="2024-04" db="EMBL/GenBank/DDBJ databases">
        <authorList>
            <person name="Waldvogel A.-M."/>
            <person name="Schoenle A."/>
        </authorList>
    </citation>
    <scope>NUCLEOTIDE SEQUENCE [LARGE SCALE GENOMIC DNA]</scope>
</reference>
<dbReference type="Proteomes" id="UP001497482">
    <property type="component" value="Chromosome 12"/>
</dbReference>
<accession>A0AAV2JJ72</accession>
<dbReference type="AlphaFoldDB" id="A0AAV2JJ72"/>
<sequence length="109" mass="12645">MLLHWETDGWIVLVFVPSIGKIQYKTLYNKRSRQWSLYADKVLKDYSYIKDLQNKVLQCRISTGKGIPKRTLRDNDPRRLGLVPSAPRPTTEELLQAHVSRGLGDVHQK</sequence>
<dbReference type="EMBL" id="OZ035834">
    <property type="protein sequence ID" value="CAL1576666.1"/>
    <property type="molecule type" value="Genomic_DNA"/>
</dbReference>
<proteinExistence type="predicted"/>
<evidence type="ECO:0000256" key="1">
    <source>
        <dbReference type="SAM" id="MobiDB-lite"/>
    </source>
</evidence>
<evidence type="ECO:0000313" key="3">
    <source>
        <dbReference type="Proteomes" id="UP001497482"/>
    </source>
</evidence>
<evidence type="ECO:0000313" key="2">
    <source>
        <dbReference type="EMBL" id="CAL1576666.1"/>
    </source>
</evidence>
<gene>
    <name evidence="2" type="ORF">KC01_LOCUS8079</name>
</gene>
<protein>
    <submittedName>
        <fullName evidence="2">Uncharacterized protein</fullName>
    </submittedName>
</protein>
<feature type="region of interest" description="Disordered" evidence="1">
    <location>
        <begin position="68"/>
        <end position="94"/>
    </location>
</feature>
<name>A0AAV2JJ72_KNICA</name>
<organism evidence="2 3">
    <name type="scientific">Knipowitschia caucasica</name>
    <name type="common">Caucasian dwarf goby</name>
    <name type="synonym">Pomatoschistus caucasicus</name>
    <dbReference type="NCBI Taxonomy" id="637954"/>
    <lineage>
        <taxon>Eukaryota</taxon>
        <taxon>Metazoa</taxon>
        <taxon>Chordata</taxon>
        <taxon>Craniata</taxon>
        <taxon>Vertebrata</taxon>
        <taxon>Euteleostomi</taxon>
        <taxon>Actinopterygii</taxon>
        <taxon>Neopterygii</taxon>
        <taxon>Teleostei</taxon>
        <taxon>Neoteleostei</taxon>
        <taxon>Acanthomorphata</taxon>
        <taxon>Gobiaria</taxon>
        <taxon>Gobiiformes</taxon>
        <taxon>Gobioidei</taxon>
        <taxon>Gobiidae</taxon>
        <taxon>Gobiinae</taxon>
        <taxon>Knipowitschia</taxon>
    </lineage>
</organism>
<keyword evidence="3" id="KW-1185">Reference proteome</keyword>